<dbReference type="EMBL" id="VFML01000001">
    <property type="protein sequence ID" value="TQJ01648.1"/>
    <property type="molecule type" value="Genomic_DNA"/>
</dbReference>
<dbReference type="InterPro" id="IPR047618">
    <property type="entry name" value="QOR-like"/>
</dbReference>
<evidence type="ECO:0000313" key="4">
    <source>
        <dbReference type="EMBL" id="TQJ01648.1"/>
    </source>
</evidence>
<dbReference type="Pfam" id="PF08240">
    <property type="entry name" value="ADH_N"/>
    <property type="match status" value="1"/>
</dbReference>
<dbReference type="PANTHER" id="PTHR48106:SF13">
    <property type="entry name" value="QUINONE OXIDOREDUCTASE-RELATED"/>
    <property type="match status" value="1"/>
</dbReference>
<dbReference type="InterPro" id="IPR013149">
    <property type="entry name" value="ADH-like_C"/>
</dbReference>
<dbReference type="InterPro" id="IPR002364">
    <property type="entry name" value="Quin_OxRdtase/zeta-crystal_CS"/>
</dbReference>
<dbReference type="GO" id="GO:0008270">
    <property type="term" value="F:zinc ion binding"/>
    <property type="evidence" value="ECO:0007669"/>
    <property type="project" value="InterPro"/>
</dbReference>
<dbReference type="RefSeq" id="WP_425457036.1">
    <property type="nucleotide sequence ID" value="NZ_VFML01000001.1"/>
</dbReference>
<dbReference type="SUPFAM" id="SSF50129">
    <property type="entry name" value="GroES-like"/>
    <property type="match status" value="1"/>
</dbReference>
<dbReference type="GO" id="GO:0005829">
    <property type="term" value="C:cytosol"/>
    <property type="evidence" value="ECO:0007669"/>
    <property type="project" value="TreeGrafter"/>
</dbReference>
<dbReference type="Gene3D" id="3.40.50.720">
    <property type="entry name" value="NAD(P)-binding Rossmann-like Domain"/>
    <property type="match status" value="1"/>
</dbReference>
<dbReference type="GO" id="GO:0070402">
    <property type="term" value="F:NADPH binding"/>
    <property type="evidence" value="ECO:0007669"/>
    <property type="project" value="TreeGrafter"/>
</dbReference>
<dbReference type="GO" id="GO:0003960">
    <property type="term" value="F:quinone reductase (NADPH) activity"/>
    <property type="evidence" value="ECO:0007669"/>
    <property type="project" value="InterPro"/>
</dbReference>
<feature type="domain" description="Enoyl reductase (ER)" evidence="3">
    <location>
        <begin position="25"/>
        <end position="334"/>
    </location>
</feature>
<keyword evidence="2" id="KW-0560">Oxidoreductase</keyword>
<evidence type="ECO:0000313" key="5">
    <source>
        <dbReference type="Proteomes" id="UP000320876"/>
    </source>
</evidence>
<dbReference type="Proteomes" id="UP000320876">
    <property type="component" value="Unassembled WGS sequence"/>
</dbReference>
<dbReference type="InterPro" id="IPR011032">
    <property type="entry name" value="GroES-like_sf"/>
</dbReference>
<comment type="caution">
    <text evidence="4">The sequence shown here is derived from an EMBL/GenBank/DDBJ whole genome shotgun (WGS) entry which is preliminary data.</text>
</comment>
<dbReference type="AlphaFoldDB" id="A0A542DEZ0"/>
<accession>A0A542DEZ0</accession>
<dbReference type="InterPro" id="IPR036291">
    <property type="entry name" value="NAD(P)-bd_dom_sf"/>
</dbReference>
<dbReference type="InterPro" id="IPR020843">
    <property type="entry name" value="ER"/>
</dbReference>
<dbReference type="SMART" id="SM00829">
    <property type="entry name" value="PKS_ER"/>
    <property type="match status" value="1"/>
</dbReference>
<organism evidence="4 5">
    <name type="scientific">Amycolatopsis cihanbeyliensis</name>
    <dbReference type="NCBI Taxonomy" id="1128664"/>
    <lineage>
        <taxon>Bacteria</taxon>
        <taxon>Bacillati</taxon>
        <taxon>Actinomycetota</taxon>
        <taxon>Actinomycetes</taxon>
        <taxon>Pseudonocardiales</taxon>
        <taxon>Pseudonocardiaceae</taxon>
        <taxon>Amycolatopsis</taxon>
    </lineage>
</organism>
<gene>
    <name evidence="4" type="ORF">FB471_1346</name>
</gene>
<evidence type="ECO:0000256" key="1">
    <source>
        <dbReference type="ARBA" id="ARBA00022857"/>
    </source>
</evidence>
<evidence type="ECO:0000259" key="3">
    <source>
        <dbReference type="SMART" id="SM00829"/>
    </source>
</evidence>
<dbReference type="InterPro" id="IPR013154">
    <property type="entry name" value="ADH-like_N"/>
</dbReference>
<reference evidence="4 5" key="1">
    <citation type="submission" date="2019-06" db="EMBL/GenBank/DDBJ databases">
        <title>Sequencing the genomes of 1000 actinobacteria strains.</title>
        <authorList>
            <person name="Klenk H.-P."/>
        </authorList>
    </citation>
    <scope>NUCLEOTIDE SEQUENCE [LARGE SCALE GENOMIC DNA]</scope>
    <source>
        <strain evidence="4 5">DSM 45679</strain>
    </source>
</reference>
<dbReference type="PROSITE" id="PS01162">
    <property type="entry name" value="QOR_ZETA_CRYSTAL"/>
    <property type="match status" value="1"/>
</dbReference>
<name>A0A542DEZ0_AMYCI</name>
<dbReference type="PANTHER" id="PTHR48106">
    <property type="entry name" value="QUINONE OXIDOREDUCTASE PIG3-RELATED"/>
    <property type="match status" value="1"/>
</dbReference>
<proteinExistence type="predicted"/>
<dbReference type="FunFam" id="3.40.50.720:FF:000053">
    <property type="entry name" value="Quinone oxidoreductase 1"/>
    <property type="match status" value="1"/>
</dbReference>
<dbReference type="Gene3D" id="3.90.180.10">
    <property type="entry name" value="Medium-chain alcohol dehydrogenases, catalytic domain"/>
    <property type="match status" value="1"/>
</dbReference>
<keyword evidence="1" id="KW-0521">NADP</keyword>
<dbReference type="Pfam" id="PF00107">
    <property type="entry name" value="ADH_zinc_N"/>
    <property type="match status" value="1"/>
</dbReference>
<dbReference type="GO" id="GO:0035925">
    <property type="term" value="F:mRNA 3'-UTR AU-rich region binding"/>
    <property type="evidence" value="ECO:0007669"/>
    <property type="project" value="TreeGrafter"/>
</dbReference>
<keyword evidence="5" id="KW-1185">Reference proteome</keyword>
<dbReference type="CDD" id="cd05286">
    <property type="entry name" value="QOR2"/>
    <property type="match status" value="1"/>
</dbReference>
<protein>
    <submittedName>
        <fullName evidence="4">NADPH2:quinone reductase</fullName>
    </submittedName>
</protein>
<evidence type="ECO:0000256" key="2">
    <source>
        <dbReference type="ARBA" id="ARBA00023002"/>
    </source>
</evidence>
<sequence>MTDTSDGWSRVREELMFSIVVDRPGDPGVMNYRELPDPIVGAGELLVEVAASGVNFIDVYQRKGTYDVPVPFVPGREGAGTVRACGTGVNGVSSGDTVAWASGVLGSYSTLAVIPADRAVCVPQGMAMDTAAASLLQGMTAHYLTHSTYVVRPGDSVLVHAAAGGTGLLLVQMVKMRGGRVIGTVSTPEKERLAREAGADEVIPYEGFDRTVRELTNGDGVPVVYDGVGRATVDGSLRSLRTRGLLVLYGAASGPVPPVDPMRLRAKGLFITRPTLIPAYLHDREELLWRATSVLGWVSSNEIRVCIGGRYPLADACRAHQDLEGRASSGKLLLIP</sequence>
<dbReference type="SUPFAM" id="SSF51735">
    <property type="entry name" value="NAD(P)-binding Rossmann-fold domains"/>
    <property type="match status" value="1"/>
</dbReference>